<reference evidence="2" key="1">
    <citation type="submission" date="2022-03" db="EMBL/GenBank/DDBJ databases">
        <authorList>
            <person name="Lindestad O."/>
        </authorList>
    </citation>
    <scope>NUCLEOTIDE SEQUENCE</scope>
</reference>
<evidence type="ECO:0000259" key="1">
    <source>
        <dbReference type="Pfam" id="PF03372"/>
    </source>
</evidence>
<dbReference type="SUPFAM" id="SSF56219">
    <property type="entry name" value="DNase I-like"/>
    <property type="match status" value="1"/>
</dbReference>
<feature type="non-terminal residue" evidence="2">
    <location>
        <position position="331"/>
    </location>
</feature>
<dbReference type="GO" id="GO:0031012">
    <property type="term" value="C:extracellular matrix"/>
    <property type="evidence" value="ECO:0007669"/>
    <property type="project" value="TreeGrafter"/>
</dbReference>
<dbReference type="Gene3D" id="3.60.10.10">
    <property type="entry name" value="Endonuclease/exonuclease/phosphatase"/>
    <property type="match status" value="1"/>
</dbReference>
<dbReference type="Pfam" id="PF03372">
    <property type="entry name" value="Exo_endo_phos"/>
    <property type="match status" value="1"/>
</dbReference>
<evidence type="ECO:0000313" key="2">
    <source>
        <dbReference type="EMBL" id="CAH2228997.1"/>
    </source>
</evidence>
<organism evidence="2 3">
    <name type="scientific">Pararge aegeria aegeria</name>
    <dbReference type="NCBI Taxonomy" id="348720"/>
    <lineage>
        <taxon>Eukaryota</taxon>
        <taxon>Metazoa</taxon>
        <taxon>Ecdysozoa</taxon>
        <taxon>Arthropoda</taxon>
        <taxon>Hexapoda</taxon>
        <taxon>Insecta</taxon>
        <taxon>Pterygota</taxon>
        <taxon>Neoptera</taxon>
        <taxon>Endopterygota</taxon>
        <taxon>Lepidoptera</taxon>
        <taxon>Glossata</taxon>
        <taxon>Ditrysia</taxon>
        <taxon>Papilionoidea</taxon>
        <taxon>Nymphalidae</taxon>
        <taxon>Satyrinae</taxon>
        <taxon>Satyrini</taxon>
        <taxon>Parargina</taxon>
        <taxon>Pararge</taxon>
    </lineage>
</organism>
<dbReference type="GO" id="GO:0007508">
    <property type="term" value="P:larval heart development"/>
    <property type="evidence" value="ECO:0007669"/>
    <property type="project" value="TreeGrafter"/>
</dbReference>
<dbReference type="EMBL" id="CAKXAJ010024630">
    <property type="protein sequence ID" value="CAH2228997.1"/>
    <property type="molecule type" value="Genomic_DNA"/>
</dbReference>
<evidence type="ECO:0000313" key="3">
    <source>
        <dbReference type="Proteomes" id="UP000838756"/>
    </source>
</evidence>
<dbReference type="InterPro" id="IPR036691">
    <property type="entry name" value="Endo/exonu/phosph_ase_sf"/>
</dbReference>
<dbReference type="InterPro" id="IPR005135">
    <property type="entry name" value="Endo/exonuclease/phosphatase"/>
</dbReference>
<name>A0A8S4R1C2_9NEOP</name>
<dbReference type="GO" id="GO:0003824">
    <property type="term" value="F:catalytic activity"/>
    <property type="evidence" value="ECO:0007669"/>
    <property type="project" value="InterPro"/>
</dbReference>
<protein>
    <submittedName>
        <fullName evidence="2">Jg9017 protein</fullName>
    </submittedName>
</protein>
<accession>A0A8S4R1C2</accession>
<sequence length="331" mass="38040">MKNSKSYGLKLGLLNVRSLNTGRDELLASIDRYKPDILALNETWLKQDEQNYALIVPGYVLKHKARAGDARGGGVGFYVRKELRARIKPSPDSPLEQLWLELILPGRGRLAIGTAYRPESVSVITAIDALNESLCVFSQCNHTFLMTDFNVDMLHPEKPSCREVAEFLNYRNLAQIVQEPTRVNEKNSSLLDLVITDSPEICNGINVYHNPDLSDHAMIITNLNVKKTKRAPKFIWKRFLDRINDVNFSKDLQNMKRFKFTENTNVNERVKCLNEAILLIFNKHAPLKCMKICEMAMPWITDNIKFMMLLRDKALNRAHTAKKVKNIRKER</sequence>
<keyword evidence="3" id="KW-1185">Reference proteome</keyword>
<dbReference type="GO" id="GO:0061343">
    <property type="term" value="P:cell adhesion involved in heart morphogenesis"/>
    <property type="evidence" value="ECO:0007669"/>
    <property type="project" value="TreeGrafter"/>
</dbReference>
<comment type="caution">
    <text evidence="2">The sequence shown here is derived from an EMBL/GenBank/DDBJ whole genome shotgun (WGS) entry which is preliminary data.</text>
</comment>
<gene>
    <name evidence="2" type="primary">jg9017</name>
    <name evidence="2" type="ORF">PAEG_LOCUS8497</name>
</gene>
<dbReference type="Proteomes" id="UP000838756">
    <property type="component" value="Unassembled WGS sequence"/>
</dbReference>
<feature type="domain" description="Endonuclease/exonuclease/phosphatase" evidence="1">
    <location>
        <begin position="14"/>
        <end position="158"/>
    </location>
</feature>
<dbReference type="PANTHER" id="PTHR33395">
    <property type="entry name" value="TRANSCRIPTASE, PUTATIVE-RELATED-RELATED"/>
    <property type="match status" value="1"/>
</dbReference>
<proteinExistence type="predicted"/>
<dbReference type="AlphaFoldDB" id="A0A8S4R1C2"/>
<dbReference type="PANTHER" id="PTHR33395:SF22">
    <property type="entry name" value="REVERSE TRANSCRIPTASE DOMAIN-CONTAINING PROTEIN"/>
    <property type="match status" value="1"/>
</dbReference>
<dbReference type="OrthoDB" id="416454at2759"/>